<dbReference type="PROSITE" id="PS51332">
    <property type="entry name" value="B12_BINDING"/>
    <property type="match status" value="1"/>
</dbReference>
<dbReference type="EMBL" id="VBAP01000061">
    <property type="protein sequence ID" value="TMI73911.1"/>
    <property type="molecule type" value="Genomic_DNA"/>
</dbReference>
<dbReference type="SMART" id="SM00729">
    <property type="entry name" value="Elp3"/>
    <property type="match status" value="1"/>
</dbReference>
<dbReference type="GO" id="GO:0051539">
    <property type="term" value="F:4 iron, 4 sulfur cluster binding"/>
    <property type="evidence" value="ECO:0007669"/>
    <property type="project" value="UniProtKB-KW"/>
</dbReference>
<evidence type="ECO:0000256" key="2">
    <source>
        <dbReference type="ARBA" id="ARBA00022603"/>
    </source>
</evidence>
<dbReference type="GO" id="GO:0003824">
    <property type="term" value="F:catalytic activity"/>
    <property type="evidence" value="ECO:0007669"/>
    <property type="project" value="InterPro"/>
</dbReference>
<dbReference type="PROSITE" id="PS51918">
    <property type="entry name" value="RADICAL_SAM"/>
    <property type="match status" value="1"/>
</dbReference>
<dbReference type="CDD" id="cd01335">
    <property type="entry name" value="Radical_SAM"/>
    <property type="match status" value="1"/>
</dbReference>
<sequence>MRVLLVSPTALDSRGRPIKQRRVHLPALTLPMLAAVTPPGTHLRLCCETAEEIPFDEPWDLVGLTGMGSGIVRAWQIADEFKQRGRTVVIGGIAATLGDPAWSLAHADSVVLGEAEELWPEVLRDAAAGRLQSVYRMRREPPVDQLPVPRYDLLNPVVYGRWRPVQATRGCPFTCTFCSITAFFHQRYRKRPVDQVVRDVREAKRRGTRYIAFIDDNIGVDWDYCARLWEALIPERIIWMSQCSLHIADRPDMLELASRSGCRMLSFGIESTSADSLAGIDKAWNRPARYREAVRRIRAYGIDVSTEMMIGLDGDDRSVFQRTYDFVMDNAISVPRVHILTPIPGTPLFDQLKDEGRILNEGFDRYTGGHVVFRPTHLDAAELEAGYWKLYERLFSWPAIVQRVAPNPASLSGYMRALVVGVNLHYRRHVHHRISPGIV</sequence>
<keyword evidence="3" id="KW-0808">Transferase</keyword>
<keyword evidence="7" id="KW-0411">Iron-sulfur</keyword>
<evidence type="ECO:0000259" key="8">
    <source>
        <dbReference type="PROSITE" id="PS51332"/>
    </source>
</evidence>
<evidence type="ECO:0000256" key="5">
    <source>
        <dbReference type="ARBA" id="ARBA00022723"/>
    </source>
</evidence>
<dbReference type="AlphaFoldDB" id="A0A537IRE8"/>
<protein>
    <submittedName>
        <fullName evidence="10">B12-binding domain-containing radical SAM protein</fullName>
    </submittedName>
</protein>
<dbReference type="InterPro" id="IPR007197">
    <property type="entry name" value="rSAM"/>
</dbReference>
<name>A0A537IRE8_9BACT</name>
<dbReference type="Gene3D" id="3.80.30.20">
    <property type="entry name" value="tm_1862 like domain"/>
    <property type="match status" value="1"/>
</dbReference>
<dbReference type="SFLD" id="SFLDS00029">
    <property type="entry name" value="Radical_SAM"/>
    <property type="match status" value="1"/>
</dbReference>
<dbReference type="PANTHER" id="PTHR43409:SF7">
    <property type="entry name" value="BLL1977 PROTEIN"/>
    <property type="match status" value="1"/>
</dbReference>
<evidence type="ECO:0000313" key="11">
    <source>
        <dbReference type="Proteomes" id="UP000318834"/>
    </source>
</evidence>
<evidence type="ECO:0000256" key="4">
    <source>
        <dbReference type="ARBA" id="ARBA00022691"/>
    </source>
</evidence>
<proteinExistence type="predicted"/>
<dbReference type="InterPro" id="IPR006158">
    <property type="entry name" value="Cobalamin-bd"/>
</dbReference>
<gene>
    <name evidence="10" type="ORF">E6H05_08625</name>
</gene>
<feature type="domain" description="B12-binding" evidence="8">
    <location>
        <begin position="1"/>
        <end position="133"/>
    </location>
</feature>
<dbReference type="InterPro" id="IPR006638">
    <property type="entry name" value="Elp3/MiaA/NifB-like_rSAM"/>
</dbReference>
<dbReference type="InterPro" id="IPR025274">
    <property type="entry name" value="DUF4070"/>
</dbReference>
<accession>A0A537IRE8</accession>
<dbReference type="InterPro" id="IPR034466">
    <property type="entry name" value="Methyltransferase_Class_B"/>
</dbReference>
<evidence type="ECO:0000256" key="1">
    <source>
        <dbReference type="ARBA" id="ARBA00001966"/>
    </source>
</evidence>
<dbReference type="PANTHER" id="PTHR43409">
    <property type="entry name" value="ANAEROBIC MAGNESIUM-PROTOPORPHYRIN IX MONOMETHYL ESTER CYCLASE-RELATED"/>
    <property type="match status" value="1"/>
</dbReference>
<dbReference type="Gene3D" id="3.40.50.280">
    <property type="entry name" value="Cobalamin-binding domain"/>
    <property type="match status" value="1"/>
</dbReference>
<dbReference type="Pfam" id="PF04055">
    <property type="entry name" value="Radical_SAM"/>
    <property type="match status" value="1"/>
</dbReference>
<dbReference type="SFLD" id="SFLDG01082">
    <property type="entry name" value="B12-binding_domain_containing"/>
    <property type="match status" value="1"/>
</dbReference>
<dbReference type="GO" id="GO:0005829">
    <property type="term" value="C:cytosol"/>
    <property type="evidence" value="ECO:0007669"/>
    <property type="project" value="TreeGrafter"/>
</dbReference>
<dbReference type="SFLD" id="SFLDG01123">
    <property type="entry name" value="methyltransferase_(Class_B)"/>
    <property type="match status" value="1"/>
</dbReference>
<feature type="domain" description="Radical SAM core" evidence="9">
    <location>
        <begin position="157"/>
        <end position="376"/>
    </location>
</feature>
<comment type="cofactor">
    <cofactor evidence="1">
        <name>[4Fe-4S] cluster</name>
        <dbReference type="ChEBI" id="CHEBI:49883"/>
    </cofactor>
</comment>
<dbReference type="Pfam" id="PF13282">
    <property type="entry name" value="DUF4070"/>
    <property type="match status" value="1"/>
</dbReference>
<keyword evidence="6" id="KW-0408">Iron</keyword>
<dbReference type="GO" id="GO:0031419">
    <property type="term" value="F:cobalamin binding"/>
    <property type="evidence" value="ECO:0007669"/>
    <property type="project" value="InterPro"/>
</dbReference>
<evidence type="ECO:0000256" key="6">
    <source>
        <dbReference type="ARBA" id="ARBA00023004"/>
    </source>
</evidence>
<comment type="caution">
    <text evidence="10">The sequence shown here is derived from an EMBL/GenBank/DDBJ whole genome shotgun (WGS) entry which is preliminary data.</text>
</comment>
<dbReference type="InterPro" id="IPR023404">
    <property type="entry name" value="rSAM_horseshoe"/>
</dbReference>
<organism evidence="10 11">
    <name type="scientific">Candidatus Segetimicrobium genomatis</name>
    <dbReference type="NCBI Taxonomy" id="2569760"/>
    <lineage>
        <taxon>Bacteria</taxon>
        <taxon>Bacillati</taxon>
        <taxon>Candidatus Sysuimicrobiota</taxon>
        <taxon>Candidatus Sysuimicrobiia</taxon>
        <taxon>Candidatus Sysuimicrobiales</taxon>
        <taxon>Candidatus Segetimicrobiaceae</taxon>
        <taxon>Candidatus Segetimicrobium</taxon>
    </lineage>
</organism>
<keyword evidence="5" id="KW-0479">Metal-binding</keyword>
<keyword evidence="4" id="KW-0949">S-adenosyl-L-methionine</keyword>
<dbReference type="Proteomes" id="UP000318834">
    <property type="component" value="Unassembled WGS sequence"/>
</dbReference>
<reference evidence="10 11" key="1">
    <citation type="journal article" date="2019" name="Nat. Microbiol.">
        <title>Mediterranean grassland soil C-N compound turnover is dependent on rainfall and depth, and is mediated by genomically divergent microorganisms.</title>
        <authorList>
            <person name="Diamond S."/>
            <person name="Andeer P.F."/>
            <person name="Li Z."/>
            <person name="Crits-Christoph A."/>
            <person name="Burstein D."/>
            <person name="Anantharaman K."/>
            <person name="Lane K.R."/>
            <person name="Thomas B.C."/>
            <person name="Pan C."/>
            <person name="Northen T.R."/>
            <person name="Banfield J.F."/>
        </authorList>
    </citation>
    <scope>NUCLEOTIDE SEQUENCE [LARGE SCALE GENOMIC DNA]</scope>
    <source>
        <strain evidence="10">NP_8</strain>
    </source>
</reference>
<dbReference type="GO" id="GO:0046872">
    <property type="term" value="F:metal ion binding"/>
    <property type="evidence" value="ECO:0007669"/>
    <property type="project" value="UniProtKB-KW"/>
</dbReference>
<evidence type="ECO:0000256" key="3">
    <source>
        <dbReference type="ARBA" id="ARBA00022679"/>
    </source>
</evidence>
<evidence type="ECO:0000256" key="7">
    <source>
        <dbReference type="ARBA" id="ARBA00023014"/>
    </source>
</evidence>
<dbReference type="InterPro" id="IPR051198">
    <property type="entry name" value="BchE-like"/>
</dbReference>
<dbReference type="InterPro" id="IPR058240">
    <property type="entry name" value="rSAM_sf"/>
</dbReference>
<evidence type="ECO:0000313" key="10">
    <source>
        <dbReference type="EMBL" id="TMI73911.1"/>
    </source>
</evidence>
<dbReference type="SUPFAM" id="SSF102114">
    <property type="entry name" value="Radical SAM enzymes"/>
    <property type="match status" value="1"/>
</dbReference>
<evidence type="ECO:0000259" key="9">
    <source>
        <dbReference type="PROSITE" id="PS51918"/>
    </source>
</evidence>
<keyword evidence="2" id="KW-0489">Methyltransferase</keyword>